<evidence type="ECO:0000256" key="14">
    <source>
        <dbReference type="ARBA" id="ARBA00093273"/>
    </source>
</evidence>
<evidence type="ECO:0000256" key="9">
    <source>
        <dbReference type="ARBA" id="ARBA00093227"/>
    </source>
</evidence>
<dbReference type="InterPro" id="IPR003462">
    <property type="entry name" value="ODC_Mu_crystall"/>
</dbReference>
<evidence type="ECO:0000313" key="19">
    <source>
        <dbReference type="Proteomes" id="UP000507470"/>
    </source>
</evidence>
<evidence type="ECO:0000256" key="10">
    <source>
        <dbReference type="ARBA" id="ARBA00093248"/>
    </source>
</evidence>
<gene>
    <name evidence="18" type="ORF">MCOR_13964</name>
</gene>
<dbReference type="InterPro" id="IPR036291">
    <property type="entry name" value="NAD(P)-bd_dom_sf"/>
</dbReference>
<dbReference type="EMBL" id="CACVKT020002382">
    <property type="protein sequence ID" value="CAC5377672.1"/>
    <property type="molecule type" value="Genomic_DNA"/>
</dbReference>
<comment type="catalytic activity">
    <reaction evidence="10">
        <text>(R)-lanthionine ketimine + NADPH + 2 H(+) = (3R,5R)-1,4-thiomorpholine-3,5-dicarboxylate + NADP(+)</text>
        <dbReference type="Rhea" id="RHEA:68040"/>
        <dbReference type="ChEBI" id="CHEBI:15378"/>
        <dbReference type="ChEBI" id="CHEBI:57783"/>
        <dbReference type="ChEBI" id="CHEBI:58349"/>
        <dbReference type="ChEBI" id="CHEBI:176891"/>
        <dbReference type="ChEBI" id="CHEBI:176892"/>
    </reaction>
    <physiologicalReaction direction="left-to-right" evidence="10">
        <dbReference type="Rhea" id="RHEA:68041"/>
    </physiologicalReaction>
</comment>
<dbReference type="FunFam" id="3.40.50.720:FF:000241">
    <property type="entry name" value="ketimine reductase mu-crystallin"/>
    <property type="match status" value="1"/>
</dbReference>
<comment type="subunit">
    <text evidence="15">Homodimer. Binds the thyroid hormone triiodothyronine (T3); T3 binding inhibits enzymatic activity.</text>
</comment>
<comment type="catalytic activity">
    <reaction evidence="5">
        <text>L-pipecolate + NAD(+) = Delta(1)-piperideine-2-carboxylate + NADH + H(+)</text>
        <dbReference type="Rhea" id="RHEA:30807"/>
        <dbReference type="ChEBI" id="CHEBI:15378"/>
        <dbReference type="ChEBI" id="CHEBI:57540"/>
        <dbReference type="ChEBI" id="CHEBI:57945"/>
        <dbReference type="ChEBI" id="CHEBI:61185"/>
        <dbReference type="ChEBI" id="CHEBI:77631"/>
        <dbReference type="EC" id="1.5.1.1"/>
    </reaction>
    <physiologicalReaction direction="right-to-left" evidence="5">
        <dbReference type="Rhea" id="RHEA:30809"/>
    </physiologicalReaction>
</comment>
<keyword evidence="18" id="KW-0560">Oxidoreductase</keyword>
<comment type="catalytic activity">
    <reaction evidence="6">
        <text>Delta(2)-thiazoline-2-carboxylate + NADPH + 2 H(+) = L-thiazolidine-2-carboxylate + NADP(+)</text>
        <dbReference type="Rhea" id="RHEA:68072"/>
        <dbReference type="ChEBI" id="CHEBI:15378"/>
        <dbReference type="ChEBI" id="CHEBI:57783"/>
        <dbReference type="ChEBI" id="CHEBI:58349"/>
        <dbReference type="ChEBI" id="CHEBI:176895"/>
        <dbReference type="ChEBI" id="CHEBI:176896"/>
    </reaction>
    <physiologicalReaction direction="left-to-right" evidence="6">
        <dbReference type="Rhea" id="RHEA:68073"/>
    </physiologicalReaction>
</comment>
<dbReference type="PANTHER" id="PTHR13812:SF19">
    <property type="entry name" value="KETIMINE REDUCTASE MU-CRYSTALLIN"/>
    <property type="match status" value="1"/>
</dbReference>
<sequence length="308" mass="33278">MEQMKFISASQVKNVLTFELLIPQMEKALAKFSDKKVVQPVRSVIPVKEYGGFFGLMPSLCSEDNVLATKLVSFYPNNKDVPTHNAVIAMFNASNGVPEVIVDGEVITAMRTAAVSAVATKFLSNKNPKVLALLGSGVQARSHYQALSTLYKFEEIRIWGRTKTNVELLASELNGIACQTAEDAVKEADVIVTVTSSTIPILKKEWVKPGAHINAVGACRPDWQEIDPELMRLVSLFVDSRDAALTESGDVILSKADIEAEVGEVILGKNGGRKTATDVTLFKSLGLAIEDALSAKLVCDLLSSSYSS</sequence>
<comment type="catalytic activity">
    <reaction evidence="9">
        <text>(S)-cystathionine ketimine + NADPH + 2 H(+) = (3R,5S)-2,3,5,6,7-pentahydro-1,4-thiazepine-3,5-dicarboxylate + NADP(+)</text>
        <dbReference type="Rhea" id="RHEA:68036"/>
        <dbReference type="ChEBI" id="CHEBI:15378"/>
        <dbReference type="ChEBI" id="CHEBI:57783"/>
        <dbReference type="ChEBI" id="CHEBI:58349"/>
        <dbReference type="ChEBI" id="CHEBI:176808"/>
        <dbReference type="ChEBI" id="CHEBI:176810"/>
    </reaction>
    <physiologicalReaction direction="left-to-right" evidence="9">
        <dbReference type="Rhea" id="RHEA:68037"/>
    </physiologicalReaction>
</comment>
<evidence type="ECO:0000256" key="4">
    <source>
        <dbReference type="ARBA" id="ARBA00033420"/>
    </source>
</evidence>
<comment type="catalytic activity">
    <reaction evidence="8">
        <text>(3R)-1,4-thiomorpholine-3-carboxylate + NAD(+) = 3,4-dehydrothiomorpholine-3-carboxylate + NADH + 2 H(+)</text>
        <dbReference type="Rhea" id="RHEA:12504"/>
        <dbReference type="ChEBI" id="CHEBI:15378"/>
        <dbReference type="ChEBI" id="CHEBI:57540"/>
        <dbReference type="ChEBI" id="CHEBI:57945"/>
        <dbReference type="ChEBI" id="CHEBI:58517"/>
        <dbReference type="ChEBI" id="CHEBI:176873"/>
        <dbReference type="EC" id="1.5.1.25"/>
    </reaction>
    <physiologicalReaction direction="right-to-left" evidence="8">
        <dbReference type="Rhea" id="RHEA:12506"/>
    </physiologicalReaction>
</comment>
<protein>
    <recommendedName>
        <fullName evidence="3">Ketimine reductase mu-crystallin</fullName>
        <ecNumber evidence="16">1.5.1.1</ecNumber>
        <ecNumber evidence="2">1.5.1.25</ecNumber>
    </recommendedName>
    <alternativeName>
        <fullName evidence="17">1-piperideine-2-carboxylate/1-pyrroline-2-carboxylate reductase</fullName>
    </alternativeName>
    <alternativeName>
        <fullName evidence="4">NADP-regulated thyroid-hormone-binding protein</fullName>
    </alternativeName>
</protein>
<dbReference type="AlphaFoldDB" id="A0A6J8B1J2"/>
<evidence type="ECO:0000256" key="6">
    <source>
        <dbReference type="ARBA" id="ARBA00093197"/>
    </source>
</evidence>
<evidence type="ECO:0000256" key="16">
    <source>
        <dbReference type="ARBA" id="ARBA00093598"/>
    </source>
</evidence>
<evidence type="ECO:0000256" key="1">
    <source>
        <dbReference type="ARBA" id="ARBA00008903"/>
    </source>
</evidence>
<proteinExistence type="inferred from homology"/>
<dbReference type="Pfam" id="PF02423">
    <property type="entry name" value="OCD_Mu_crystall"/>
    <property type="match status" value="1"/>
</dbReference>
<evidence type="ECO:0000256" key="13">
    <source>
        <dbReference type="ARBA" id="ARBA00093264"/>
    </source>
</evidence>
<keyword evidence="19" id="KW-1185">Reference proteome</keyword>
<comment type="catalytic activity">
    <reaction evidence="11">
        <text>(S)-cystathionine ketimine + NADH + 2 H(+) = (3R,5S)-2,3,5,6,7-pentahydro-1,4-thiazepine-3,5-dicarboxylate + NAD(+)</text>
        <dbReference type="Rhea" id="RHEA:68032"/>
        <dbReference type="ChEBI" id="CHEBI:15378"/>
        <dbReference type="ChEBI" id="CHEBI:57540"/>
        <dbReference type="ChEBI" id="CHEBI:57945"/>
        <dbReference type="ChEBI" id="CHEBI:176808"/>
        <dbReference type="ChEBI" id="CHEBI:176810"/>
    </reaction>
    <physiologicalReaction direction="left-to-right" evidence="11">
        <dbReference type="Rhea" id="RHEA:68033"/>
    </physiologicalReaction>
</comment>
<dbReference type="EC" id="1.5.1.25" evidence="2"/>
<dbReference type="OrthoDB" id="41492at2759"/>
<organism evidence="18 19">
    <name type="scientific">Mytilus coruscus</name>
    <name type="common">Sea mussel</name>
    <dbReference type="NCBI Taxonomy" id="42192"/>
    <lineage>
        <taxon>Eukaryota</taxon>
        <taxon>Metazoa</taxon>
        <taxon>Spiralia</taxon>
        <taxon>Lophotrochozoa</taxon>
        <taxon>Mollusca</taxon>
        <taxon>Bivalvia</taxon>
        <taxon>Autobranchia</taxon>
        <taxon>Pteriomorphia</taxon>
        <taxon>Mytilida</taxon>
        <taxon>Mytiloidea</taxon>
        <taxon>Mytilidae</taxon>
        <taxon>Mytilinae</taxon>
        <taxon>Mytilus</taxon>
    </lineage>
</organism>
<comment type="catalytic activity">
    <reaction evidence="14">
        <text>L-pipecolate + NADP(+) = Delta(1)-piperideine-2-carboxylate + NADPH + H(+)</text>
        <dbReference type="Rhea" id="RHEA:12524"/>
        <dbReference type="ChEBI" id="CHEBI:15378"/>
        <dbReference type="ChEBI" id="CHEBI:57783"/>
        <dbReference type="ChEBI" id="CHEBI:58349"/>
        <dbReference type="ChEBI" id="CHEBI:61185"/>
        <dbReference type="ChEBI" id="CHEBI:77631"/>
        <dbReference type="EC" id="1.5.1.1"/>
    </reaction>
    <physiologicalReaction direction="right-to-left" evidence="14">
        <dbReference type="Rhea" id="RHEA:12526"/>
    </physiologicalReaction>
</comment>
<comment type="similarity">
    <text evidence="1">Belongs to the ornithine cyclodeaminase/mu-crystallin family.</text>
</comment>
<evidence type="ECO:0000256" key="15">
    <source>
        <dbReference type="ARBA" id="ARBA00093567"/>
    </source>
</evidence>
<evidence type="ECO:0000256" key="7">
    <source>
        <dbReference type="ARBA" id="ARBA00093203"/>
    </source>
</evidence>
<evidence type="ECO:0000256" key="3">
    <source>
        <dbReference type="ARBA" id="ARBA00015173"/>
    </source>
</evidence>
<comment type="catalytic activity">
    <reaction evidence="12">
        <text>(3R)-1,4-thiomorpholine-3-carboxylate + NADP(+) = 3,4-dehydrothiomorpholine-3-carboxylate + NADPH + 2 H(+)</text>
        <dbReference type="Rhea" id="RHEA:12500"/>
        <dbReference type="ChEBI" id="CHEBI:15378"/>
        <dbReference type="ChEBI" id="CHEBI:57783"/>
        <dbReference type="ChEBI" id="CHEBI:58349"/>
        <dbReference type="ChEBI" id="CHEBI:58517"/>
        <dbReference type="ChEBI" id="CHEBI:176873"/>
        <dbReference type="EC" id="1.5.1.25"/>
    </reaction>
    <physiologicalReaction direction="right-to-left" evidence="12">
        <dbReference type="Rhea" id="RHEA:12502"/>
    </physiologicalReaction>
</comment>
<dbReference type="Proteomes" id="UP000507470">
    <property type="component" value="Unassembled WGS sequence"/>
</dbReference>
<evidence type="ECO:0000256" key="11">
    <source>
        <dbReference type="ARBA" id="ARBA00093250"/>
    </source>
</evidence>
<evidence type="ECO:0000313" key="18">
    <source>
        <dbReference type="EMBL" id="CAC5377672.1"/>
    </source>
</evidence>
<name>A0A6J8B1J2_MYTCO</name>
<dbReference type="GO" id="GO:0047127">
    <property type="term" value="F:thiomorpholine-carboxylate dehydrogenase activity"/>
    <property type="evidence" value="ECO:0007669"/>
    <property type="project" value="UniProtKB-EC"/>
</dbReference>
<dbReference type="SUPFAM" id="SSF51735">
    <property type="entry name" value="NAD(P)-binding Rossmann-fold domains"/>
    <property type="match status" value="1"/>
</dbReference>
<dbReference type="Gene3D" id="3.40.50.720">
    <property type="entry name" value="NAD(P)-binding Rossmann-like Domain"/>
    <property type="match status" value="1"/>
</dbReference>
<accession>A0A6J8B1J2</accession>
<evidence type="ECO:0000256" key="12">
    <source>
        <dbReference type="ARBA" id="ARBA00093263"/>
    </source>
</evidence>
<evidence type="ECO:0000256" key="2">
    <source>
        <dbReference type="ARBA" id="ARBA00012883"/>
    </source>
</evidence>
<comment type="catalytic activity">
    <reaction evidence="13">
        <text>L-proline + NAD(+) = 1-pyrroline-2-carboxylate + NADH + H(+)</text>
        <dbReference type="Rhea" id="RHEA:20321"/>
        <dbReference type="ChEBI" id="CHEBI:15378"/>
        <dbReference type="ChEBI" id="CHEBI:39785"/>
        <dbReference type="ChEBI" id="CHEBI:57540"/>
        <dbReference type="ChEBI" id="CHEBI:57945"/>
        <dbReference type="ChEBI" id="CHEBI:60039"/>
        <dbReference type="EC" id="1.5.1.1"/>
    </reaction>
    <physiologicalReaction direction="right-to-left" evidence="13">
        <dbReference type="Rhea" id="RHEA:20323"/>
    </physiologicalReaction>
</comment>
<evidence type="ECO:0000256" key="8">
    <source>
        <dbReference type="ARBA" id="ARBA00093226"/>
    </source>
</evidence>
<dbReference type="GO" id="GO:0005737">
    <property type="term" value="C:cytoplasm"/>
    <property type="evidence" value="ECO:0007669"/>
    <property type="project" value="TreeGrafter"/>
</dbReference>
<evidence type="ECO:0000256" key="17">
    <source>
        <dbReference type="ARBA" id="ARBA00093650"/>
    </source>
</evidence>
<dbReference type="PIRSF" id="PIRSF001439">
    <property type="entry name" value="CryM"/>
    <property type="match status" value="1"/>
</dbReference>
<comment type="catalytic activity">
    <reaction evidence="7">
        <text>L-proline + NADP(+) = 1-pyrroline-2-carboxylate + NADPH + H(+)</text>
        <dbReference type="Rhea" id="RHEA:20317"/>
        <dbReference type="ChEBI" id="CHEBI:15378"/>
        <dbReference type="ChEBI" id="CHEBI:39785"/>
        <dbReference type="ChEBI" id="CHEBI:57783"/>
        <dbReference type="ChEBI" id="CHEBI:58349"/>
        <dbReference type="ChEBI" id="CHEBI:60039"/>
        <dbReference type="EC" id="1.5.1.1"/>
    </reaction>
    <physiologicalReaction direction="right-to-left" evidence="7">
        <dbReference type="Rhea" id="RHEA:20319"/>
    </physiologicalReaction>
</comment>
<evidence type="ECO:0000256" key="5">
    <source>
        <dbReference type="ARBA" id="ARBA00093190"/>
    </source>
</evidence>
<dbReference type="PANTHER" id="PTHR13812">
    <property type="entry name" value="KETIMINE REDUCTASE MU-CRYSTALLIN"/>
    <property type="match status" value="1"/>
</dbReference>
<dbReference type="Gene3D" id="3.30.1780.10">
    <property type="entry name" value="ornithine cyclodeaminase, domain 1"/>
    <property type="match status" value="1"/>
</dbReference>
<dbReference type="GO" id="GO:0050241">
    <property type="term" value="F:pyrroline-2-carboxylate reductase activity"/>
    <property type="evidence" value="ECO:0007669"/>
    <property type="project" value="UniProtKB-EC"/>
</dbReference>
<reference evidence="18 19" key="1">
    <citation type="submission" date="2020-06" db="EMBL/GenBank/DDBJ databases">
        <authorList>
            <person name="Li R."/>
            <person name="Bekaert M."/>
        </authorList>
    </citation>
    <scope>NUCLEOTIDE SEQUENCE [LARGE SCALE GENOMIC DNA]</scope>
    <source>
        <strain evidence="19">wild</strain>
    </source>
</reference>
<dbReference type="InterPro" id="IPR023401">
    <property type="entry name" value="ODC_N"/>
</dbReference>
<dbReference type="EC" id="1.5.1.1" evidence="16"/>
<dbReference type="GO" id="GO:0042562">
    <property type="term" value="F:hormone binding"/>
    <property type="evidence" value="ECO:0007669"/>
    <property type="project" value="TreeGrafter"/>
</dbReference>